<reference evidence="6" key="1">
    <citation type="submission" date="2023-05" db="EMBL/GenBank/DDBJ databases">
        <title>Nepenthes gracilis genome sequencing.</title>
        <authorList>
            <person name="Fukushima K."/>
        </authorList>
    </citation>
    <scope>NUCLEOTIDE SEQUENCE</scope>
    <source>
        <strain evidence="6">SING2019-196</strain>
    </source>
</reference>
<keyword evidence="7" id="KW-1185">Reference proteome</keyword>
<evidence type="ECO:0000313" key="7">
    <source>
        <dbReference type="Proteomes" id="UP001279734"/>
    </source>
</evidence>
<dbReference type="EMBL" id="BSYO01000026">
    <property type="protein sequence ID" value="GMH23617.1"/>
    <property type="molecule type" value="Genomic_DNA"/>
</dbReference>
<dbReference type="PANTHER" id="PTHR45900:SF1">
    <property type="entry name" value="MITOCHONDRIAL DNA REPAIR PROTEIN RECA HOMOLOG-RELATED"/>
    <property type="match status" value="1"/>
</dbReference>
<dbReference type="GO" id="GO:0005524">
    <property type="term" value="F:ATP binding"/>
    <property type="evidence" value="ECO:0007669"/>
    <property type="project" value="UniProtKB-KW"/>
</dbReference>
<dbReference type="GO" id="GO:0006281">
    <property type="term" value="P:DNA repair"/>
    <property type="evidence" value="ECO:0007669"/>
    <property type="project" value="InterPro"/>
</dbReference>
<sequence length="208" mass="21586">MIAPTLGTLIPIIGASGFATTASVAGIVAGSVAIAASFGAAGAGLTDSKMVLEDLQTQLVSQALCKISENASNIGCTLIFMHQIRCKSDASYGNAKITSGGITLKFMASFCLKIQLIEKDNAVNGNEDSGLHRRAGPAEFAIIIGAGVTKPGCIFTGTEVIDVTARKWPWNSYKDSLCGEIEKVVRSLMLVGIGQVSSSYAGHLSLML</sequence>
<evidence type="ECO:0000313" key="6">
    <source>
        <dbReference type="EMBL" id="GMH23617.1"/>
    </source>
</evidence>
<protein>
    <recommendedName>
        <fullName evidence="5">RecA-like N-terminal domain-containing protein</fullName>
    </recommendedName>
</protein>
<gene>
    <name evidence="6" type="ORF">Nepgr_025460</name>
</gene>
<keyword evidence="4" id="KW-0233">DNA recombination</keyword>
<keyword evidence="3" id="KW-0067">ATP-binding</keyword>
<evidence type="ECO:0000256" key="1">
    <source>
        <dbReference type="ARBA" id="ARBA00009391"/>
    </source>
</evidence>
<proteinExistence type="inferred from homology"/>
<dbReference type="Gene3D" id="3.40.50.300">
    <property type="entry name" value="P-loop containing nucleotide triphosphate hydrolases"/>
    <property type="match status" value="1"/>
</dbReference>
<keyword evidence="2" id="KW-0547">Nucleotide-binding</keyword>
<organism evidence="6 7">
    <name type="scientific">Nepenthes gracilis</name>
    <name type="common">Slender pitcher plant</name>
    <dbReference type="NCBI Taxonomy" id="150966"/>
    <lineage>
        <taxon>Eukaryota</taxon>
        <taxon>Viridiplantae</taxon>
        <taxon>Streptophyta</taxon>
        <taxon>Embryophyta</taxon>
        <taxon>Tracheophyta</taxon>
        <taxon>Spermatophyta</taxon>
        <taxon>Magnoliopsida</taxon>
        <taxon>eudicotyledons</taxon>
        <taxon>Gunneridae</taxon>
        <taxon>Pentapetalae</taxon>
        <taxon>Caryophyllales</taxon>
        <taxon>Nepenthaceae</taxon>
        <taxon>Nepenthes</taxon>
    </lineage>
</organism>
<evidence type="ECO:0000259" key="5">
    <source>
        <dbReference type="Pfam" id="PF00154"/>
    </source>
</evidence>
<dbReference type="InterPro" id="IPR013765">
    <property type="entry name" value="DNA_recomb/repair_RecA"/>
</dbReference>
<dbReference type="PRINTS" id="PR00142">
    <property type="entry name" value="RECA"/>
</dbReference>
<name>A0AAD3T6I6_NEPGR</name>
<feature type="domain" description="RecA-like N-terminal" evidence="5">
    <location>
        <begin position="22"/>
        <end position="119"/>
    </location>
</feature>
<dbReference type="GO" id="GO:0003697">
    <property type="term" value="F:single-stranded DNA binding"/>
    <property type="evidence" value="ECO:0007669"/>
    <property type="project" value="InterPro"/>
</dbReference>
<comment type="caution">
    <text evidence="6">The sequence shown here is derived from an EMBL/GenBank/DDBJ whole genome shotgun (WGS) entry which is preliminary data.</text>
</comment>
<comment type="similarity">
    <text evidence="1">Belongs to the RecA family.</text>
</comment>
<dbReference type="InterPro" id="IPR049428">
    <property type="entry name" value="RecA-like_N"/>
</dbReference>
<evidence type="ECO:0000256" key="3">
    <source>
        <dbReference type="ARBA" id="ARBA00022840"/>
    </source>
</evidence>
<dbReference type="Pfam" id="PF00154">
    <property type="entry name" value="RecA_N"/>
    <property type="match status" value="1"/>
</dbReference>
<dbReference type="AlphaFoldDB" id="A0AAD3T6I6"/>
<evidence type="ECO:0000256" key="2">
    <source>
        <dbReference type="ARBA" id="ARBA00022741"/>
    </source>
</evidence>
<dbReference type="Proteomes" id="UP001279734">
    <property type="component" value="Unassembled WGS sequence"/>
</dbReference>
<dbReference type="PANTHER" id="PTHR45900">
    <property type="entry name" value="RECA"/>
    <property type="match status" value="1"/>
</dbReference>
<evidence type="ECO:0000256" key="4">
    <source>
        <dbReference type="ARBA" id="ARBA00023172"/>
    </source>
</evidence>
<accession>A0AAD3T6I6</accession>
<dbReference type="InterPro" id="IPR027417">
    <property type="entry name" value="P-loop_NTPase"/>
</dbReference>
<dbReference type="GO" id="GO:0006310">
    <property type="term" value="P:DNA recombination"/>
    <property type="evidence" value="ECO:0007669"/>
    <property type="project" value="UniProtKB-KW"/>
</dbReference>